<evidence type="ECO:0000259" key="2">
    <source>
        <dbReference type="Pfam" id="PF09835"/>
    </source>
</evidence>
<evidence type="ECO:0000313" key="4">
    <source>
        <dbReference type="Proteomes" id="UP001169006"/>
    </source>
</evidence>
<name>A0ABT8ST74_9HYPH</name>
<dbReference type="RefSeq" id="WP_302075726.1">
    <property type="nucleotide sequence ID" value="NZ_JAUKWQ010000001.1"/>
</dbReference>
<feature type="domain" description="DUF2062" evidence="2">
    <location>
        <begin position="1"/>
        <end position="147"/>
    </location>
</feature>
<proteinExistence type="predicted"/>
<sequence>MFRYAKIRTVRVAGSPHAVAAGLTAGFVVAWTPFPGVHLLMGLALAWLVRGSLVAAAIGTTFSNPLTIPFILPLTWEVGHVLLGRDTSGPAPITEVLRSLEGFHVLELWKPVLQPMLLGALPLMIVTGPCCYLLAFLAIRRYRAARRERLALR</sequence>
<dbReference type="Proteomes" id="UP001169006">
    <property type="component" value="Unassembled WGS sequence"/>
</dbReference>
<gene>
    <name evidence="3" type="ORF">Q2T52_05900</name>
</gene>
<dbReference type="InterPro" id="IPR018639">
    <property type="entry name" value="DUF2062"/>
</dbReference>
<keyword evidence="1" id="KW-1133">Transmembrane helix</keyword>
<reference evidence="3" key="1">
    <citation type="journal article" date="2015" name="Int. J. Syst. Evol. Microbiol.">
        <title>Rhizobium oryzicola sp. nov., potential plant-growth-promoting endophytic bacteria isolated from rice roots.</title>
        <authorList>
            <person name="Zhang X.X."/>
            <person name="Gao J.S."/>
            <person name="Cao Y.H."/>
            <person name="Sheirdil R.A."/>
            <person name="Wang X.C."/>
            <person name="Zhang L."/>
        </authorList>
    </citation>
    <scope>NUCLEOTIDE SEQUENCE</scope>
    <source>
        <strain evidence="3">05753</strain>
    </source>
</reference>
<feature type="transmembrane region" description="Helical" evidence="1">
    <location>
        <begin position="116"/>
        <end position="139"/>
    </location>
</feature>
<comment type="caution">
    <text evidence="3">The sequence shown here is derived from an EMBL/GenBank/DDBJ whole genome shotgun (WGS) entry which is preliminary data.</text>
</comment>
<accession>A0ABT8ST74</accession>
<reference evidence="3" key="2">
    <citation type="submission" date="2023-07" db="EMBL/GenBank/DDBJ databases">
        <authorList>
            <person name="Sun H."/>
        </authorList>
    </citation>
    <scope>NUCLEOTIDE SEQUENCE</scope>
    <source>
        <strain evidence="3">05753</strain>
    </source>
</reference>
<feature type="transmembrane region" description="Helical" evidence="1">
    <location>
        <begin position="12"/>
        <end position="31"/>
    </location>
</feature>
<protein>
    <submittedName>
        <fullName evidence="3">DUF2062 domain-containing protein</fullName>
    </submittedName>
</protein>
<evidence type="ECO:0000313" key="3">
    <source>
        <dbReference type="EMBL" id="MDO1581627.1"/>
    </source>
</evidence>
<keyword evidence="1" id="KW-0472">Membrane</keyword>
<dbReference type="PANTHER" id="PTHR40547:SF1">
    <property type="entry name" value="SLL0298 PROTEIN"/>
    <property type="match status" value="1"/>
</dbReference>
<dbReference type="PANTHER" id="PTHR40547">
    <property type="entry name" value="SLL0298 PROTEIN"/>
    <property type="match status" value="1"/>
</dbReference>
<dbReference type="EMBL" id="JAUKWQ010000001">
    <property type="protein sequence ID" value="MDO1581627.1"/>
    <property type="molecule type" value="Genomic_DNA"/>
</dbReference>
<dbReference type="Pfam" id="PF09835">
    <property type="entry name" value="DUF2062"/>
    <property type="match status" value="1"/>
</dbReference>
<organism evidence="3 4">
    <name type="scientific">Rhizobium oryzicola</name>
    <dbReference type="NCBI Taxonomy" id="1232668"/>
    <lineage>
        <taxon>Bacteria</taxon>
        <taxon>Pseudomonadati</taxon>
        <taxon>Pseudomonadota</taxon>
        <taxon>Alphaproteobacteria</taxon>
        <taxon>Hyphomicrobiales</taxon>
        <taxon>Rhizobiaceae</taxon>
        <taxon>Rhizobium/Agrobacterium group</taxon>
        <taxon>Rhizobium</taxon>
    </lineage>
</organism>
<keyword evidence="1" id="KW-0812">Transmembrane</keyword>
<keyword evidence="4" id="KW-1185">Reference proteome</keyword>
<evidence type="ECO:0000256" key="1">
    <source>
        <dbReference type="SAM" id="Phobius"/>
    </source>
</evidence>